<dbReference type="PANTHER" id="PTHR30093:SF2">
    <property type="entry name" value="TYPE II SECRETION SYSTEM PROTEIN H"/>
    <property type="match status" value="1"/>
</dbReference>
<dbReference type="InterPro" id="IPR011453">
    <property type="entry name" value="DUF1559"/>
</dbReference>
<comment type="caution">
    <text evidence="4">The sequence shown here is derived from an EMBL/GenBank/DDBJ whole genome shotgun (WGS) entry which is preliminary data.</text>
</comment>
<dbReference type="PANTHER" id="PTHR30093">
    <property type="entry name" value="GENERAL SECRETION PATHWAY PROTEIN G"/>
    <property type="match status" value="1"/>
</dbReference>
<evidence type="ECO:0000259" key="3">
    <source>
        <dbReference type="Pfam" id="PF07596"/>
    </source>
</evidence>
<reference evidence="4 5" key="1">
    <citation type="submission" date="2019-02" db="EMBL/GenBank/DDBJ databases">
        <title>Deep-cultivation of Planctomycetes and their phenomic and genomic characterization uncovers novel biology.</title>
        <authorList>
            <person name="Wiegand S."/>
            <person name="Jogler M."/>
            <person name="Boedeker C."/>
            <person name="Pinto D."/>
            <person name="Vollmers J."/>
            <person name="Rivas-Marin E."/>
            <person name="Kohn T."/>
            <person name="Peeters S.H."/>
            <person name="Heuer A."/>
            <person name="Rast P."/>
            <person name="Oberbeckmann S."/>
            <person name="Bunk B."/>
            <person name="Jeske O."/>
            <person name="Meyerdierks A."/>
            <person name="Storesund J.E."/>
            <person name="Kallscheuer N."/>
            <person name="Luecker S."/>
            <person name="Lage O.M."/>
            <person name="Pohl T."/>
            <person name="Merkel B.J."/>
            <person name="Hornburger P."/>
            <person name="Mueller R.-W."/>
            <person name="Bruemmer F."/>
            <person name="Labrenz M."/>
            <person name="Spormann A.M."/>
            <person name="Op Den Camp H."/>
            <person name="Overmann J."/>
            <person name="Amann R."/>
            <person name="Jetten M.S.M."/>
            <person name="Mascher T."/>
            <person name="Medema M.H."/>
            <person name="Devos D.P."/>
            <person name="Kaster A.-K."/>
            <person name="Ovreas L."/>
            <person name="Rohde M."/>
            <person name="Galperin M.Y."/>
            <person name="Jogler C."/>
        </authorList>
    </citation>
    <scope>NUCLEOTIDE SEQUENCE [LARGE SCALE GENOMIC DNA]</scope>
    <source>
        <strain evidence="4 5">Pan14r</strain>
    </source>
</reference>
<dbReference type="AlphaFoldDB" id="A0A5C5Y812"/>
<feature type="transmembrane region" description="Helical" evidence="2">
    <location>
        <begin position="12"/>
        <end position="36"/>
    </location>
</feature>
<sequence>MKHRKNRPQYDGFTLVELLVVIAIIGVLVGLLLPAVQSAREAARRTQCMNNMKQMGLAALNFESAYKHLPTGPMDGDPEAINLDGSPNHAGRNHGGRAPTYGGTVCCRAATRRGWNHFFKILPFMEQQVVYELSRDDPPYWPYVTNNAGEDDVAKVAIGGYHCPSRRSPKLYDNNLRARVDYAGCAGFMHGPTIAGTNDIPEAPLGEGPEVSERGSPNMGDTPGRKGVIVNPALGAKRLLSEITDGLSNTIMFGEKSLPKDRHGVDGGDNERWNNAGWDVDDLRYHFPPIPDAQAPPYKPGTTGSTAWRRYFGAAHAEGLNATRADGSVNFYSYMVDPEVWMYLCICDDDATIDEEAL</sequence>
<name>A0A5C5Y812_9PLAN</name>
<dbReference type="InterPro" id="IPR045584">
    <property type="entry name" value="Pilin-like"/>
</dbReference>
<protein>
    <recommendedName>
        <fullName evidence="3">DUF1559 domain-containing protein</fullName>
    </recommendedName>
</protein>
<keyword evidence="5" id="KW-1185">Reference proteome</keyword>
<dbReference type="NCBIfam" id="TIGR02532">
    <property type="entry name" value="IV_pilin_GFxxxE"/>
    <property type="match status" value="1"/>
</dbReference>
<evidence type="ECO:0000256" key="1">
    <source>
        <dbReference type="SAM" id="MobiDB-lite"/>
    </source>
</evidence>
<feature type="region of interest" description="Disordered" evidence="1">
    <location>
        <begin position="75"/>
        <end position="96"/>
    </location>
</feature>
<dbReference type="OrthoDB" id="255848at2"/>
<keyword evidence="2" id="KW-1133">Transmembrane helix</keyword>
<organism evidence="4 5">
    <name type="scientific">Crateriforma conspicua</name>
    <dbReference type="NCBI Taxonomy" id="2527996"/>
    <lineage>
        <taxon>Bacteria</taxon>
        <taxon>Pseudomonadati</taxon>
        <taxon>Planctomycetota</taxon>
        <taxon>Planctomycetia</taxon>
        <taxon>Planctomycetales</taxon>
        <taxon>Planctomycetaceae</taxon>
        <taxon>Crateriforma</taxon>
    </lineage>
</organism>
<dbReference type="SUPFAM" id="SSF54523">
    <property type="entry name" value="Pili subunits"/>
    <property type="match status" value="1"/>
</dbReference>
<dbReference type="Pfam" id="PF07596">
    <property type="entry name" value="SBP_bac_10"/>
    <property type="match status" value="1"/>
</dbReference>
<evidence type="ECO:0000256" key="2">
    <source>
        <dbReference type="SAM" id="Phobius"/>
    </source>
</evidence>
<feature type="domain" description="DUF1559" evidence="3">
    <location>
        <begin position="37"/>
        <end position="339"/>
    </location>
</feature>
<dbReference type="RefSeq" id="WP_145302954.1">
    <property type="nucleotide sequence ID" value="NZ_CP036319.1"/>
</dbReference>
<keyword evidence="2" id="KW-0812">Transmembrane</keyword>
<evidence type="ECO:0000313" key="5">
    <source>
        <dbReference type="Proteomes" id="UP000317238"/>
    </source>
</evidence>
<gene>
    <name evidence="4" type="ORF">Pan14r_32410</name>
</gene>
<dbReference type="Proteomes" id="UP000317238">
    <property type="component" value="Unassembled WGS sequence"/>
</dbReference>
<keyword evidence="2" id="KW-0472">Membrane</keyword>
<dbReference type="Gene3D" id="3.30.700.10">
    <property type="entry name" value="Glycoprotein, Type 4 Pilin"/>
    <property type="match status" value="1"/>
</dbReference>
<proteinExistence type="predicted"/>
<accession>A0A5C5Y812</accession>
<dbReference type="EMBL" id="SJPL01000001">
    <property type="protein sequence ID" value="TWT70933.1"/>
    <property type="molecule type" value="Genomic_DNA"/>
</dbReference>
<dbReference type="InterPro" id="IPR012902">
    <property type="entry name" value="N_methyl_site"/>
</dbReference>
<feature type="region of interest" description="Disordered" evidence="1">
    <location>
        <begin position="196"/>
        <end position="225"/>
    </location>
</feature>
<dbReference type="Pfam" id="PF07963">
    <property type="entry name" value="N_methyl"/>
    <property type="match status" value="1"/>
</dbReference>
<evidence type="ECO:0000313" key="4">
    <source>
        <dbReference type="EMBL" id="TWT70933.1"/>
    </source>
</evidence>